<comment type="cofactor">
    <cofactor evidence="1">
        <name>Mn(2+)</name>
        <dbReference type="ChEBI" id="CHEBI:29035"/>
    </cofactor>
</comment>
<proteinExistence type="predicted"/>
<feature type="chain" id="PRO_5012975507" evidence="11">
    <location>
        <begin position="29"/>
        <end position="431"/>
    </location>
</feature>
<evidence type="ECO:0000313" key="14">
    <source>
        <dbReference type="Proteomes" id="UP000186004"/>
    </source>
</evidence>
<dbReference type="GO" id="GO:0006302">
    <property type="term" value="P:double-strand break repair"/>
    <property type="evidence" value="ECO:0007669"/>
    <property type="project" value="TreeGrafter"/>
</dbReference>
<keyword evidence="14" id="KW-1185">Reference proteome</keyword>
<evidence type="ECO:0000259" key="12">
    <source>
        <dbReference type="Pfam" id="PF03372"/>
    </source>
</evidence>
<sequence>MTRRLMALLSAIGLVAAVAVGVAAPAQASSDQQLKVATYNIYFGADFAPLATAPTQEELVRRAGLAYDQVVATDFPARARAISRLLKQERPHVVGLQEVALWKKGPLNGPLKVTYDFLDILLRELRKAGLHYRAAVTGTTFSTALPISATEQVSFTDRNAILVREGVPVANAQSRVFAAKLVVNTPFGVTFTIPSGWAAVDVSLAKKRVVRVATTHLESADPTVRNAQGQELRATLARSPYPVVAVGDFNSPPTDATGPYGTFTTAGYDDAWRIVQGPEGGFTSAQDPDLRNLPSKLSERIDYVFYQPAHLSAVSARLIGEQVRDRTSNGLWPSDHAGLVASLRLKPKVPTKIPAGDGSNGSTLNAIGDIPTDAPAAGQAPTDVRADGIAQTRTENASGALAGSAIALSALVLLLSRRRLRSSRQQEATIQ</sequence>
<reference evidence="13 14" key="1">
    <citation type="submission" date="2017-01" db="EMBL/GenBank/DDBJ databases">
        <authorList>
            <person name="Mah S.A."/>
            <person name="Swanson W.J."/>
            <person name="Moy G.W."/>
            <person name="Vacquier V.D."/>
        </authorList>
    </citation>
    <scope>NUCLEOTIDE SEQUENCE [LARGE SCALE GENOMIC DNA]</scope>
    <source>
        <strain evidence="13 14">DSM 45758</strain>
    </source>
</reference>
<comment type="cofactor">
    <cofactor evidence="2">
        <name>Mg(2+)</name>
        <dbReference type="ChEBI" id="CHEBI:18420"/>
    </cofactor>
</comment>
<keyword evidence="10" id="KW-1133">Transmembrane helix</keyword>
<evidence type="ECO:0000313" key="13">
    <source>
        <dbReference type="EMBL" id="SIR86885.1"/>
    </source>
</evidence>
<dbReference type="GO" id="GO:0005737">
    <property type="term" value="C:cytoplasm"/>
    <property type="evidence" value="ECO:0007669"/>
    <property type="project" value="TreeGrafter"/>
</dbReference>
<keyword evidence="11" id="KW-0732">Signal</keyword>
<evidence type="ECO:0000256" key="10">
    <source>
        <dbReference type="SAM" id="Phobius"/>
    </source>
</evidence>
<evidence type="ECO:0000256" key="11">
    <source>
        <dbReference type="SAM" id="SignalP"/>
    </source>
</evidence>
<dbReference type="Proteomes" id="UP000186004">
    <property type="component" value="Unassembled WGS sequence"/>
</dbReference>
<evidence type="ECO:0000256" key="8">
    <source>
        <dbReference type="ARBA" id="ARBA00023204"/>
    </source>
</evidence>
<dbReference type="GO" id="GO:0046872">
    <property type="term" value="F:metal ion binding"/>
    <property type="evidence" value="ECO:0007669"/>
    <property type="project" value="UniProtKB-KW"/>
</dbReference>
<keyword evidence="7" id="KW-0460">Magnesium</keyword>
<keyword evidence="13" id="KW-0269">Exonuclease</keyword>
<dbReference type="SUPFAM" id="SSF56219">
    <property type="entry name" value="DNase I-like"/>
    <property type="match status" value="1"/>
</dbReference>
<evidence type="ECO:0000256" key="4">
    <source>
        <dbReference type="ARBA" id="ARBA00022723"/>
    </source>
</evidence>
<dbReference type="GO" id="GO:0004519">
    <property type="term" value="F:endonuclease activity"/>
    <property type="evidence" value="ECO:0007669"/>
    <property type="project" value="UniProtKB-KW"/>
</dbReference>
<evidence type="ECO:0000256" key="7">
    <source>
        <dbReference type="ARBA" id="ARBA00022842"/>
    </source>
</evidence>
<dbReference type="RefSeq" id="WP_175649311.1">
    <property type="nucleotide sequence ID" value="NZ_FTNF01000023.1"/>
</dbReference>
<dbReference type="GO" id="GO:0003697">
    <property type="term" value="F:single-stranded DNA binding"/>
    <property type="evidence" value="ECO:0007669"/>
    <property type="project" value="TreeGrafter"/>
</dbReference>
<evidence type="ECO:0000256" key="2">
    <source>
        <dbReference type="ARBA" id="ARBA00001946"/>
    </source>
</evidence>
<feature type="region of interest" description="Disordered" evidence="9">
    <location>
        <begin position="352"/>
        <end position="381"/>
    </location>
</feature>
<evidence type="ECO:0000256" key="5">
    <source>
        <dbReference type="ARBA" id="ARBA00022763"/>
    </source>
</evidence>
<keyword evidence="4" id="KW-0479">Metal-binding</keyword>
<dbReference type="InterPro" id="IPR005135">
    <property type="entry name" value="Endo/exonuclease/phosphatase"/>
</dbReference>
<dbReference type="PANTHER" id="PTHR15822">
    <property type="entry name" value="TRAF AND TNF RECEPTOR-ASSOCIATED PROTEIN"/>
    <property type="match status" value="1"/>
</dbReference>
<feature type="signal peptide" evidence="11">
    <location>
        <begin position="1"/>
        <end position="28"/>
    </location>
</feature>
<dbReference type="GO" id="GO:0004527">
    <property type="term" value="F:exonuclease activity"/>
    <property type="evidence" value="ECO:0007669"/>
    <property type="project" value="UniProtKB-KW"/>
</dbReference>
<organism evidence="13 14">
    <name type="scientific">Micromonospora avicenniae</name>
    <dbReference type="NCBI Taxonomy" id="1198245"/>
    <lineage>
        <taxon>Bacteria</taxon>
        <taxon>Bacillati</taxon>
        <taxon>Actinomycetota</taxon>
        <taxon>Actinomycetes</taxon>
        <taxon>Micromonosporales</taxon>
        <taxon>Micromonosporaceae</taxon>
        <taxon>Micromonospora</taxon>
    </lineage>
</organism>
<keyword evidence="13" id="KW-0255">Endonuclease</keyword>
<keyword evidence="5" id="KW-0227">DNA damage</keyword>
<dbReference type="AlphaFoldDB" id="A0A1N7EG45"/>
<dbReference type="InterPro" id="IPR036691">
    <property type="entry name" value="Endo/exonu/phosph_ase_sf"/>
</dbReference>
<evidence type="ECO:0000256" key="6">
    <source>
        <dbReference type="ARBA" id="ARBA00022801"/>
    </source>
</evidence>
<name>A0A1N7EG45_9ACTN</name>
<accession>A0A1N7EG45</accession>
<keyword evidence="8" id="KW-0234">DNA repair</keyword>
<dbReference type="Pfam" id="PF03372">
    <property type="entry name" value="Exo_endo_phos"/>
    <property type="match status" value="1"/>
</dbReference>
<evidence type="ECO:0000256" key="9">
    <source>
        <dbReference type="SAM" id="MobiDB-lite"/>
    </source>
</evidence>
<keyword evidence="3" id="KW-0540">Nuclease</keyword>
<dbReference type="PANTHER" id="PTHR15822:SF4">
    <property type="entry name" value="TYROSYL-DNA PHOSPHODIESTERASE 2"/>
    <property type="match status" value="1"/>
</dbReference>
<dbReference type="GO" id="GO:0070260">
    <property type="term" value="F:5'-tyrosyl-DNA phosphodiesterase activity"/>
    <property type="evidence" value="ECO:0007669"/>
    <property type="project" value="TreeGrafter"/>
</dbReference>
<protein>
    <submittedName>
        <fullName evidence="13">Metal-dependent hydrolase, endonuclease/exonuclease/phosphatase family</fullName>
    </submittedName>
</protein>
<gene>
    <name evidence="13" type="ORF">SAMN05444858_12327</name>
</gene>
<dbReference type="STRING" id="1198245.SAMN05444858_12327"/>
<keyword evidence="10" id="KW-0472">Membrane</keyword>
<evidence type="ECO:0000256" key="1">
    <source>
        <dbReference type="ARBA" id="ARBA00001936"/>
    </source>
</evidence>
<keyword evidence="6 13" id="KW-0378">Hydrolase</keyword>
<keyword evidence="10" id="KW-0812">Transmembrane</keyword>
<dbReference type="InterPro" id="IPR051547">
    <property type="entry name" value="TDP2-like"/>
</dbReference>
<evidence type="ECO:0000256" key="3">
    <source>
        <dbReference type="ARBA" id="ARBA00022722"/>
    </source>
</evidence>
<dbReference type="EMBL" id="FTNF01000023">
    <property type="protein sequence ID" value="SIR86885.1"/>
    <property type="molecule type" value="Genomic_DNA"/>
</dbReference>
<feature type="domain" description="Endonuclease/exonuclease/phosphatase" evidence="12">
    <location>
        <begin position="37"/>
        <end position="336"/>
    </location>
</feature>
<feature type="transmembrane region" description="Helical" evidence="10">
    <location>
        <begin position="397"/>
        <end position="415"/>
    </location>
</feature>
<dbReference type="Gene3D" id="3.60.10.10">
    <property type="entry name" value="Endonuclease/exonuclease/phosphatase"/>
    <property type="match status" value="1"/>
</dbReference>